<evidence type="ECO:0000256" key="6">
    <source>
        <dbReference type="SAM" id="MobiDB-lite"/>
    </source>
</evidence>
<dbReference type="SUPFAM" id="SSF103473">
    <property type="entry name" value="MFS general substrate transporter"/>
    <property type="match status" value="1"/>
</dbReference>
<feature type="transmembrane region" description="Helical" evidence="7">
    <location>
        <begin position="292"/>
        <end position="315"/>
    </location>
</feature>
<feature type="transmembrane region" description="Helical" evidence="7">
    <location>
        <begin position="391"/>
        <end position="410"/>
    </location>
</feature>
<evidence type="ECO:0000313" key="10">
    <source>
        <dbReference type="Proteomes" id="UP000239322"/>
    </source>
</evidence>
<comment type="subcellular location">
    <subcellularLocation>
        <location evidence="1">Cell membrane</location>
        <topology evidence="1">Multi-pass membrane protein</topology>
    </subcellularLocation>
</comment>
<keyword evidence="4 7" id="KW-0472">Membrane</keyword>
<keyword evidence="2 7" id="KW-0812">Transmembrane</keyword>
<dbReference type="PANTHER" id="PTHR42718">
    <property type="entry name" value="MAJOR FACILITATOR SUPERFAMILY MULTIDRUG TRANSPORTER MFSC"/>
    <property type="match status" value="1"/>
</dbReference>
<dbReference type="InterPro" id="IPR036259">
    <property type="entry name" value="MFS_trans_sf"/>
</dbReference>
<dbReference type="InterPro" id="IPR020846">
    <property type="entry name" value="MFS_dom"/>
</dbReference>
<organism evidence="9 10">
    <name type="scientific">Streptomyces solincola</name>
    <dbReference type="NCBI Taxonomy" id="2100817"/>
    <lineage>
        <taxon>Bacteria</taxon>
        <taxon>Bacillati</taxon>
        <taxon>Actinomycetota</taxon>
        <taxon>Actinomycetes</taxon>
        <taxon>Kitasatosporales</taxon>
        <taxon>Streptomycetaceae</taxon>
        <taxon>Streptomyces</taxon>
    </lineage>
</organism>
<feature type="transmembrane region" description="Helical" evidence="7">
    <location>
        <begin position="188"/>
        <end position="207"/>
    </location>
</feature>
<feature type="transmembrane region" description="Helical" evidence="7">
    <location>
        <begin position="246"/>
        <end position="266"/>
    </location>
</feature>
<feature type="region of interest" description="Disordered" evidence="6">
    <location>
        <begin position="488"/>
        <end position="523"/>
    </location>
</feature>
<name>A0A2S9Q2D5_9ACTN</name>
<gene>
    <name evidence="9" type="ORF">C6N75_02000</name>
</gene>
<evidence type="ECO:0000256" key="5">
    <source>
        <dbReference type="ARBA" id="ARBA00023251"/>
    </source>
</evidence>
<keyword evidence="3 7" id="KW-1133">Transmembrane helix</keyword>
<proteinExistence type="predicted"/>
<keyword evidence="10" id="KW-1185">Reference proteome</keyword>
<feature type="transmembrane region" description="Helical" evidence="7">
    <location>
        <begin position="219"/>
        <end position="240"/>
    </location>
</feature>
<dbReference type="Pfam" id="PF07690">
    <property type="entry name" value="MFS_1"/>
    <property type="match status" value="1"/>
</dbReference>
<feature type="transmembrane region" description="Helical" evidence="7">
    <location>
        <begin position="153"/>
        <end position="176"/>
    </location>
</feature>
<dbReference type="PROSITE" id="PS50850">
    <property type="entry name" value="MFS"/>
    <property type="match status" value="1"/>
</dbReference>
<evidence type="ECO:0000256" key="3">
    <source>
        <dbReference type="ARBA" id="ARBA00022989"/>
    </source>
</evidence>
<evidence type="ECO:0000256" key="2">
    <source>
        <dbReference type="ARBA" id="ARBA00022692"/>
    </source>
</evidence>
<feature type="transmembrane region" description="Helical" evidence="7">
    <location>
        <begin position="96"/>
        <end position="116"/>
    </location>
</feature>
<dbReference type="PANTHER" id="PTHR42718:SF39">
    <property type="entry name" value="ACTINORHODIN TRANSPORTER-RELATED"/>
    <property type="match status" value="1"/>
</dbReference>
<feature type="transmembrane region" description="Helical" evidence="7">
    <location>
        <begin position="28"/>
        <end position="45"/>
    </location>
</feature>
<evidence type="ECO:0000256" key="1">
    <source>
        <dbReference type="ARBA" id="ARBA00004651"/>
    </source>
</evidence>
<feature type="domain" description="Major facilitator superfamily (MFS) profile" evidence="8">
    <location>
        <begin position="30"/>
        <end position="486"/>
    </location>
</feature>
<evidence type="ECO:0000256" key="4">
    <source>
        <dbReference type="ARBA" id="ARBA00023136"/>
    </source>
</evidence>
<dbReference type="Proteomes" id="UP000239322">
    <property type="component" value="Unassembled WGS sequence"/>
</dbReference>
<dbReference type="Gene3D" id="1.20.1720.10">
    <property type="entry name" value="Multidrug resistance protein D"/>
    <property type="match status" value="2"/>
</dbReference>
<dbReference type="InterPro" id="IPR001958">
    <property type="entry name" value="Tet-R_TetA/multi-R_MdtG-like"/>
</dbReference>
<comment type="caution">
    <text evidence="9">The sequence shown here is derived from an EMBL/GenBank/DDBJ whole genome shotgun (WGS) entry which is preliminary data.</text>
</comment>
<dbReference type="InterPro" id="IPR011701">
    <property type="entry name" value="MFS"/>
</dbReference>
<feature type="transmembrane region" description="Helical" evidence="7">
    <location>
        <begin position="464"/>
        <end position="481"/>
    </location>
</feature>
<dbReference type="AlphaFoldDB" id="A0A2S9Q2D5"/>
<evidence type="ECO:0000313" key="9">
    <source>
        <dbReference type="EMBL" id="PRH80831.1"/>
    </source>
</evidence>
<feature type="transmembrane region" description="Helical" evidence="7">
    <location>
        <begin position="422"/>
        <end position="444"/>
    </location>
</feature>
<feature type="transmembrane region" description="Helical" evidence="7">
    <location>
        <begin position="327"/>
        <end position="347"/>
    </location>
</feature>
<evidence type="ECO:0000256" key="7">
    <source>
        <dbReference type="SAM" id="Phobius"/>
    </source>
</evidence>
<protein>
    <submittedName>
        <fullName evidence="9">MFS transporter</fullName>
    </submittedName>
</protein>
<dbReference type="OrthoDB" id="4532109at2"/>
<dbReference type="GO" id="GO:0046677">
    <property type="term" value="P:response to antibiotic"/>
    <property type="evidence" value="ECO:0007669"/>
    <property type="project" value="UniProtKB-KW"/>
</dbReference>
<dbReference type="GO" id="GO:0022857">
    <property type="term" value="F:transmembrane transporter activity"/>
    <property type="evidence" value="ECO:0007669"/>
    <property type="project" value="InterPro"/>
</dbReference>
<dbReference type="GO" id="GO:0005886">
    <property type="term" value="C:plasma membrane"/>
    <property type="evidence" value="ECO:0007669"/>
    <property type="project" value="UniProtKB-SubCell"/>
</dbReference>
<sequence>MKRNATLGADSVPTDNTQSRESAARHRWIALAVVTLAAFLDNLDANAVTVVLPDIQKDLGAAFGTAQWTLAGYTLAYALFLITGGRLGDIYGRKRLFLTGVAGFTAASVVCALATSGEMLVTGRFGQGFMAALMVPQAVSVIITMFKQSEWPSAFAVMGIALSVGSVGGPLLGGLLAEWDVAGLGWRALFWVNVPLGVAAIAIAARFMPETRSETPLRLDLLGVLLLTTASLGLMFPLVQGREQGWPAWMLLLVAFALVVLAVFVVQQRRRHAKDGAALVPPTLFKYRSATVGLPLTLLCYAGVASFFLVLTFHLQMGLGWPVLKTALVLAAWPVGIIATFQIAWRFSTGRGHDFVRGGALLLALGAGGVIWTVLAGGGDVNWVPLAASELVMGFGLGLTAPVLTAVVLGDVPPQDAGVGSGVLNAAIQFGSAAGVAGVGAVYFSQFTEATARADYAGKTASALAVNVGLFVLTAVLATFLKTATAAKPQETPAAADPAPAAAPDGPAPEAAQAGKPAAALTT</sequence>
<accession>A0A2S9Q2D5</accession>
<feature type="transmembrane region" description="Helical" evidence="7">
    <location>
        <begin position="359"/>
        <end position="379"/>
    </location>
</feature>
<reference evidence="9 10" key="1">
    <citation type="submission" date="2018-03" db="EMBL/GenBank/DDBJ databases">
        <title>Novel Streptomyces sp. from soil.</title>
        <authorList>
            <person name="Tan G.Y.A."/>
            <person name="Lee Z.Y."/>
        </authorList>
    </citation>
    <scope>NUCLEOTIDE SEQUENCE [LARGE SCALE GENOMIC DNA]</scope>
    <source>
        <strain evidence="9 10">ST5x</strain>
    </source>
</reference>
<dbReference type="CDD" id="cd17321">
    <property type="entry name" value="MFS_MMR_MDR_like"/>
    <property type="match status" value="1"/>
</dbReference>
<dbReference type="PRINTS" id="PR01035">
    <property type="entry name" value="TCRTETA"/>
</dbReference>
<evidence type="ECO:0000259" key="8">
    <source>
        <dbReference type="PROSITE" id="PS50850"/>
    </source>
</evidence>
<feature type="transmembrane region" description="Helical" evidence="7">
    <location>
        <begin position="65"/>
        <end position="84"/>
    </location>
</feature>
<feature type="transmembrane region" description="Helical" evidence="7">
    <location>
        <begin position="128"/>
        <end position="146"/>
    </location>
</feature>
<dbReference type="EMBL" id="PVLV01000025">
    <property type="protein sequence ID" value="PRH80831.1"/>
    <property type="molecule type" value="Genomic_DNA"/>
</dbReference>
<keyword evidence="5" id="KW-0046">Antibiotic resistance</keyword>